<name>A0A6L2MK61_TANCI</name>
<reference evidence="1" key="1">
    <citation type="journal article" date="2019" name="Sci. Rep.">
        <title>Draft genome of Tanacetum cinerariifolium, the natural source of mosquito coil.</title>
        <authorList>
            <person name="Yamashiro T."/>
            <person name="Shiraishi A."/>
            <person name="Satake H."/>
            <person name="Nakayama K."/>
        </authorList>
    </citation>
    <scope>NUCLEOTIDE SEQUENCE</scope>
</reference>
<evidence type="ECO:0000313" key="1">
    <source>
        <dbReference type="EMBL" id="GEU74371.1"/>
    </source>
</evidence>
<protein>
    <submittedName>
        <fullName evidence="1">MAK10-like protein</fullName>
    </submittedName>
</protein>
<dbReference type="EMBL" id="BKCJ010006872">
    <property type="protein sequence ID" value="GEU74371.1"/>
    <property type="molecule type" value="Genomic_DNA"/>
</dbReference>
<comment type="caution">
    <text evidence="1">The sequence shown here is derived from an EMBL/GenBank/DDBJ whole genome shotgun (WGS) entry which is preliminary data.</text>
</comment>
<gene>
    <name evidence="1" type="ORF">Tci_046349</name>
</gene>
<sequence length="128" mass="14159">MEAHLSPKQPVQVNKISSSCEIYSGPQDTQYCMENPKQAFVDYASSHTDEAEGLVSNFMASQDARLSKFETNFKQQQGEMTNKIDTVLKVITDRITGALPSDAVKNPKRIVNSTSLVLSARSHPLEDP</sequence>
<proteinExistence type="predicted"/>
<accession>A0A6L2MK61</accession>
<dbReference type="AlphaFoldDB" id="A0A6L2MK61"/>
<organism evidence="1">
    <name type="scientific">Tanacetum cinerariifolium</name>
    <name type="common">Dalmatian daisy</name>
    <name type="synonym">Chrysanthemum cinerariifolium</name>
    <dbReference type="NCBI Taxonomy" id="118510"/>
    <lineage>
        <taxon>Eukaryota</taxon>
        <taxon>Viridiplantae</taxon>
        <taxon>Streptophyta</taxon>
        <taxon>Embryophyta</taxon>
        <taxon>Tracheophyta</taxon>
        <taxon>Spermatophyta</taxon>
        <taxon>Magnoliopsida</taxon>
        <taxon>eudicotyledons</taxon>
        <taxon>Gunneridae</taxon>
        <taxon>Pentapetalae</taxon>
        <taxon>asterids</taxon>
        <taxon>campanulids</taxon>
        <taxon>Asterales</taxon>
        <taxon>Asteraceae</taxon>
        <taxon>Asteroideae</taxon>
        <taxon>Anthemideae</taxon>
        <taxon>Anthemidinae</taxon>
        <taxon>Tanacetum</taxon>
    </lineage>
</organism>